<accession>A0A6M0RPC2</accession>
<gene>
    <name evidence="1" type="ORF">DXZ20_21155</name>
</gene>
<evidence type="ECO:0000313" key="1">
    <source>
        <dbReference type="EMBL" id="NEZ58107.1"/>
    </source>
</evidence>
<dbReference type="Proteomes" id="UP000481033">
    <property type="component" value="Unassembled WGS sequence"/>
</dbReference>
<sequence>MRKQFSSLLKTIPARFSHSASSEPTEELVNAPPGVLNSVNEQVAQLLTPQPYQAAIQASLTKALQDWQANPEVENNTLVVLGRPVEEIGPILKASVHQDLPDCEVRFFLGGYHRPPDPLTVPQHLKRELEPDDEVPSEIATPVTQTDLDRHVPNIMVVSSLEPCFLRCIEGWEGIEYLQTLSAQDTSRFWVFGCNHWSWSFLERVCQISAYFEQTISLPKLSGAELKTWLAPLLETNLETQATGPMVQFSEANDSYWDSLASTADGIASTAAQLWLKSLQIKADVLTDEGAIANETALIELLPTKPTLPGLMTLEAMDRYLLHSLLIHREMTRSHLAISLGEAERNIRSRLQVLRREGIIRQRGRRLIVHPAHYPKLYKELGNNNFLIGKA</sequence>
<reference evidence="1 2" key="1">
    <citation type="journal article" date="2020" name="Microb. Ecol.">
        <title>Ecogenomics of the Marine Benthic Filamentous Cyanobacterium Adonisia.</title>
        <authorList>
            <person name="Walter J.M."/>
            <person name="Coutinho F.H."/>
            <person name="Leomil L."/>
            <person name="Hargreaves P.I."/>
            <person name="Campeao M.E."/>
            <person name="Vieira V.V."/>
            <person name="Silva B.S."/>
            <person name="Fistarol G.O."/>
            <person name="Salomon P.S."/>
            <person name="Sawabe T."/>
            <person name="Mino S."/>
            <person name="Hosokawa M."/>
            <person name="Miyashita H."/>
            <person name="Maruyama F."/>
            <person name="van Verk M.C."/>
            <person name="Dutilh B.E."/>
            <person name="Thompson C.C."/>
            <person name="Thompson F.L."/>
        </authorList>
    </citation>
    <scope>NUCLEOTIDE SEQUENCE [LARGE SCALE GENOMIC DNA]</scope>
    <source>
        <strain evidence="1 2">CCMR0081</strain>
    </source>
</reference>
<protein>
    <submittedName>
        <fullName evidence="1">MarR family transcriptional regulator</fullName>
    </submittedName>
</protein>
<evidence type="ECO:0000313" key="2">
    <source>
        <dbReference type="Proteomes" id="UP000481033"/>
    </source>
</evidence>
<name>A0A6M0RPC2_9CYAN</name>
<proteinExistence type="predicted"/>
<dbReference type="AlphaFoldDB" id="A0A6M0RPC2"/>
<keyword evidence="2" id="KW-1185">Reference proteome</keyword>
<dbReference type="EMBL" id="QXHD01000004">
    <property type="protein sequence ID" value="NEZ58107.1"/>
    <property type="molecule type" value="Genomic_DNA"/>
</dbReference>
<comment type="caution">
    <text evidence="1">The sequence shown here is derived from an EMBL/GenBank/DDBJ whole genome shotgun (WGS) entry which is preliminary data.</text>
</comment>
<organism evidence="1 2">
    <name type="scientific">Adonisia turfae CCMR0081</name>
    <dbReference type="NCBI Taxonomy" id="2292702"/>
    <lineage>
        <taxon>Bacteria</taxon>
        <taxon>Bacillati</taxon>
        <taxon>Cyanobacteriota</taxon>
        <taxon>Adonisia</taxon>
        <taxon>Adonisia turfae</taxon>
    </lineage>
</organism>